<dbReference type="PANTHER" id="PTHR47053:SF1">
    <property type="entry name" value="MUREIN DD-ENDOPEPTIDASE MEPH-RELATED"/>
    <property type="match status" value="1"/>
</dbReference>
<dbReference type="InterPro" id="IPR038765">
    <property type="entry name" value="Papain-like_cys_pep_sf"/>
</dbReference>
<evidence type="ECO:0000313" key="6">
    <source>
        <dbReference type="EMBL" id="MFG1708375.1"/>
    </source>
</evidence>
<comment type="similarity">
    <text evidence="1">Belongs to the peptidase C40 family.</text>
</comment>
<keyword evidence="2" id="KW-0645">Protease</keyword>
<reference evidence="6 7" key="1">
    <citation type="submission" date="2024-10" db="EMBL/GenBank/DDBJ databases">
        <authorList>
            <person name="Topkara A.R."/>
            <person name="Saygin H."/>
        </authorList>
    </citation>
    <scope>NUCLEOTIDE SEQUENCE [LARGE SCALE GENOMIC DNA]</scope>
    <source>
        <strain evidence="6 7">M3C6</strain>
    </source>
</reference>
<evidence type="ECO:0000256" key="1">
    <source>
        <dbReference type="ARBA" id="ARBA00007074"/>
    </source>
</evidence>
<keyword evidence="3" id="KW-0378">Hydrolase</keyword>
<evidence type="ECO:0000256" key="4">
    <source>
        <dbReference type="ARBA" id="ARBA00022807"/>
    </source>
</evidence>
<feature type="domain" description="NlpC/P60" evidence="5">
    <location>
        <begin position="33"/>
        <end position="182"/>
    </location>
</feature>
<evidence type="ECO:0000259" key="5">
    <source>
        <dbReference type="PROSITE" id="PS51935"/>
    </source>
</evidence>
<proteinExistence type="inferred from homology"/>
<dbReference type="SUPFAM" id="SSF54001">
    <property type="entry name" value="Cysteine proteinases"/>
    <property type="match status" value="1"/>
</dbReference>
<evidence type="ECO:0000313" key="7">
    <source>
        <dbReference type="Proteomes" id="UP001603978"/>
    </source>
</evidence>
<dbReference type="Proteomes" id="UP001603978">
    <property type="component" value="Unassembled WGS sequence"/>
</dbReference>
<accession>A0ABW7AQ33</accession>
<dbReference type="PROSITE" id="PS51935">
    <property type="entry name" value="NLPC_P60"/>
    <property type="match status" value="1"/>
</dbReference>
<name>A0ABW7AQ33_9ACTN</name>
<gene>
    <name evidence="6" type="ORF">ACFLIM_34745</name>
</gene>
<dbReference type="RefSeq" id="WP_393172605.1">
    <property type="nucleotide sequence ID" value="NZ_JBICRM010000027.1"/>
</dbReference>
<dbReference type="Pfam" id="PF00877">
    <property type="entry name" value="NLPC_P60"/>
    <property type="match status" value="1"/>
</dbReference>
<comment type="caution">
    <text evidence="6">The sequence shown here is derived from an EMBL/GenBank/DDBJ whole genome shotgun (WGS) entry which is preliminary data.</text>
</comment>
<evidence type="ECO:0000256" key="3">
    <source>
        <dbReference type="ARBA" id="ARBA00022801"/>
    </source>
</evidence>
<sequence length="182" mass="19566">MGRDSAGAALRRRSAVVAALVLLTATASVPLDLYVPHTIVRLAYEIGHRDIAYSWGGGHDAEPGPSKGTCEGYRGAVRPCPAARTRGLDCSGFARWVYAQAHGADVLGPGTTNDQVRKMRRVASAVPGDLVFFGKITKKSVKTHHVGIYLGHGKMMNAPETGAVVRIDDIARKKDFAGFYRY</sequence>
<keyword evidence="4" id="KW-0788">Thiol protease</keyword>
<dbReference type="Gene3D" id="3.90.1720.10">
    <property type="entry name" value="endopeptidase domain like (from Nostoc punctiforme)"/>
    <property type="match status" value="1"/>
</dbReference>
<evidence type="ECO:0000256" key="2">
    <source>
        <dbReference type="ARBA" id="ARBA00022670"/>
    </source>
</evidence>
<dbReference type="PANTHER" id="PTHR47053">
    <property type="entry name" value="MUREIN DD-ENDOPEPTIDASE MEPH-RELATED"/>
    <property type="match status" value="1"/>
</dbReference>
<keyword evidence="7" id="KW-1185">Reference proteome</keyword>
<dbReference type="InterPro" id="IPR051202">
    <property type="entry name" value="Peptidase_C40"/>
</dbReference>
<dbReference type="EMBL" id="JBICRM010000027">
    <property type="protein sequence ID" value="MFG1708375.1"/>
    <property type="molecule type" value="Genomic_DNA"/>
</dbReference>
<dbReference type="InterPro" id="IPR000064">
    <property type="entry name" value="NLP_P60_dom"/>
</dbReference>
<organism evidence="6 7">
    <name type="scientific">Nonomuraea marmarensis</name>
    <dbReference type="NCBI Taxonomy" id="3351344"/>
    <lineage>
        <taxon>Bacteria</taxon>
        <taxon>Bacillati</taxon>
        <taxon>Actinomycetota</taxon>
        <taxon>Actinomycetes</taxon>
        <taxon>Streptosporangiales</taxon>
        <taxon>Streptosporangiaceae</taxon>
        <taxon>Nonomuraea</taxon>
    </lineage>
</organism>
<protein>
    <submittedName>
        <fullName evidence="6">C40 family peptidase</fullName>
    </submittedName>
</protein>